<evidence type="ECO:0000256" key="1">
    <source>
        <dbReference type="SAM" id="SignalP"/>
    </source>
</evidence>
<proteinExistence type="predicted"/>
<evidence type="ECO:0000313" key="2">
    <source>
        <dbReference type="EMBL" id="GGW39587.1"/>
    </source>
</evidence>
<dbReference type="Proteomes" id="UP000634668">
    <property type="component" value="Unassembled WGS sequence"/>
</dbReference>
<dbReference type="RefSeq" id="WP_051315615.1">
    <property type="nucleotide sequence ID" value="NZ_BMWP01000017.1"/>
</dbReference>
<gene>
    <name evidence="2" type="ORF">GCM10007383_25440</name>
</gene>
<protein>
    <submittedName>
        <fullName evidence="2">Uncharacterized protein</fullName>
    </submittedName>
</protein>
<evidence type="ECO:0000313" key="3">
    <source>
        <dbReference type="Proteomes" id="UP000634668"/>
    </source>
</evidence>
<dbReference type="EMBL" id="BMWP01000017">
    <property type="protein sequence ID" value="GGW39587.1"/>
    <property type="molecule type" value="Genomic_DNA"/>
</dbReference>
<comment type="caution">
    <text evidence="2">The sequence shown here is derived from an EMBL/GenBank/DDBJ whole genome shotgun (WGS) entry which is preliminary data.</text>
</comment>
<keyword evidence="1" id="KW-0732">Signal</keyword>
<keyword evidence="3" id="KW-1185">Reference proteome</keyword>
<feature type="signal peptide" evidence="1">
    <location>
        <begin position="1"/>
        <end position="23"/>
    </location>
</feature>
<name>A0A918MNI0_9FLAO</name>
<reference evidence="2" key="1">
    <citation type="journal article" date="2014" name="Int. J. Syst. Evol. Microbiol.">
        <title>Complete genome sequence of Corynebacterium casei LMG S-19264T (=DSM 44701T), isolated from a smear-ripened cheese.</title>
        <authorList>
            <consortium name="US DOE Joint Genome Institute (JGI-PGF)"/>
            <person name="Walter F."/>
            <person name="Albersmeier A."/>
            <person name="Kalinowski J."/>
            <person name="Ruckert C."/>
        </authorList>
    </citation>
    <scope>NUCLEOTIDE SEQUENCE</scope>
    <source>
        <strain evidence="2">KCTC 12113</strain>
    </source>
</reference>
<sequence length="812" mass="91860">MKNIALKILIFCMLALTFGCKNQSDIFFQAGNLTIGINKIGEITGLTDSQNNIKYVYSNHDPKSILAIRVNGELEYPGSFELKEGKEVFLLTYPKNEVEAEIKVVKKERYLTFELSSITNKDDIELVLWGPFETSIKETIGETVGVVRNKDFSIGIQALNKRTLGGYPTSEDDSTPSFDIFGTTSLVDIADSLNILYRGHTALPKDYGSSLQAYTRNRDKERIVSTMGHEHYVAPAFKDDGIIGSKIALFGCAPEEVLNTLEEIELSEGLPHPTIDGVWSKRAKTATAAYLIQDFGTTTIDDAIKLTKKAGLKYLYHSGPFTNWGHFDLHKDAFPENWDSMQECVQKAEETGIILGAHTLSNFITTNDPYVTPVPDKRLAKVGSSVLVNNISAKEKNIEIKDPTFFNQMSNNSLHAVVIGNEIIRYESVSDTAPWILLDCQRGAFGTQASNHKKEDEISKLADHAYKTFLTNINLSEEMATRLADLYNKTGLRQISFDGLEGNYSTGMGAYGEILFADAWYNNLSPKIKDHYIMDASRPGHYFWHMFTRMNWGEPWYAGFRESQTAYRLLNQDYFRRNFIPAMLGWFSMRENTSLEDIEWMLARSAAFDAGYALVTTVDLVKKNGFGDEILEKIKEWEKARLGGAFSKEQKKRMENIDDEFSLEKVSENSWNLTPYSVERFEHELKIRQPGEPVWSEFKYNNPFSPQPLQFILTTKNTDASKISFEIDNFKKIELDISIAKGESLKYDGGNEVVLYDKSWNRIRSIPIDPELLALSMGEHKVKVDCMFSATEDASLKLELKTAGNPEKVFSE</sequence>
<dbReference type="PROSITE" id="PS51257">
    <property type="entry name" value="PROKAR_LIPOPROTEIN"/>
    <property type="match status" value="1"/>
</dbReference>
<accession>A0A918MNI0</accession>
<reference evidence="2" key="2">
    <citation type="submission" date="2020-09" db="EMBL/GenBank/DDBJ databases">
        <authorList>
            <person name="Sun Q."/>
            <person name="Kim S."/>
        </authorList>
    </citation>
    <scope>NUCLEOTIDE SEQUENCE</scope>
    <source>
        <strain evidence="2">KCTC 12113</strain>
    </source>
</reference>
<organism evidence="2 3">
    <name type="scientific">Arenibacter certesii</name>
    <dbReference type="NCBI Taxonomy" id="228955"/>
    <lineage>
        <taxon>Bacteria</taxon>
        <taxon>Pseudomonadati</taxon>
        <taxon>Bacteroidota</taxon>
        <taxon>Flavobacteriia</taxon>
        <taxon>Flavobacteriales</taxon>
        <taxon>Flavobacteriaceae</taxon>
        <taxon>Arenibacter</taxon>
    </lineage>
</organism>
<feature type="chain" id="PRO_5037363913" evidence="1">
    <location>
        <begin position="24"/>
        <end position="812"/>
    </location>
</feature>
<dbReference type="AlphaFoldDB" id="A0A918MNI0"/>